<protein>
    <submittedName>
        <fullName evidence="2">Uncharacterized protein</fullName>
    </submittedName>
</protein>
<gene>
    <name evidence="2" type="ORF">G6F50_002514</name>
</gene>
<sequence>MNDMEISQEPVSNSDININASKSQVNIEALLDTIQQLTAEFQQAKAEIKEFRNQIPRQPNQQGVTDTDTQFLSLGTASQVTAPWRDIDRLNKIKQPKQLQNQKLHIQK</sequence>
<reference evidence="2 3" key="1">
    <citation type="journal article" date="2020" name="Microb. Genom.">
        <title>Genetic diversity of clinical and environmental Mucorales isolates obtained from an investigation of mucormycosis cases among solid organ transplant recipients.</title>
        <authorList>
            <person name="Nguyen M.H."/>
            <person name="Kaul D."/>
            <person name="Muto C."/>
            <person name="Cheng S.J."/>
            <person name="Richter R.A."/>
            <person name="Bruno V.M."/>
            <person name="Liu G."/>
            <person name="Beyhan S."/>
            <person name="Sundermann A.J."/>
            <person name="Mounaud S."/>
            <person name="Pasculle A.W."/>
            <person name="Nierman W.C."/>
            <person name="Driscoll E."/>
            <person name="Cumbie R."/>
            <person name="Clancy C.J."/>
            <person name="Dupont C.L."/>
        </authorList>
    </citation>
    <scope>NUCLEOTIDE SEQUENCE [LARGE SCALE GENOMIC DNA]</scope>
    <source>
        <strain evidence="2 3">GL24</strain>
    </source>
</reference>
<accession>A0A9P6Z9W6</accession>
<organism evidence="2 3">
    <name type="scientific">Rhizopus delemar</name>
    <dbReference type="NCBI Taxonomy" id="936053"/>
    <lineage>
        <taxon>Eukaryota</taxon>
        <taxon>Fungi</taxon>
        <taxon>Fungi incertae sedis</taxon>
        <taxon>Mucoromycota</taxon>
        <taxon>Mucoromycotina</taxon>
        <taxon>Mucoromycetes</taxon>
        <taxon>Mucorales</taxon>
        <taxon>Mucorineae</taxon>
        <taxon>Rhizopodaceae</taxon>
        <taxon>Rhizopus</taxon>
    </lineage>
</organism>
<dbReference type="AlphaFoldDB" id="A0A9P6Z9W6"/>
<keyword evidence="1" id="KW-0175">Coiled coil</keyword>
<dbReference type="Proteomes" id="UP000740926">
    <property type="component" value="Unassembled WGS sequence"/>
</dbReference>
<evidence type="ECO:0000313" key="2">
    <source>
        <dbReference type="EMBL" id="KAG1573814.1"/>
    </source>
</evidence>
<proteinExistence type="predicted"/>
<evidence type="ECO:0000256" key="1">
    <source>
        <dbReference type="SAM" id="Coils"/>
    </source>
</evidence>
<dbReference type="EMBL" id="JAANIU010000239">
    <property type="protein sequence ID" value="KAG1573814.1"/>
    <property type="molecule type" value="Genomic_DNA"/>
</dbReference>
<name>A0A9P6Z9W6_9FUNG</name>
<evidence type="ECO:0000313" key="3">
    <source>
        <dbReference type="Proteomes" id="UP000740926"/>
    </source>
</evidence>
<comment type="caution">
    <text evidence="2">The sequence shown here is derived from an EMBL/GenBank/DDBJ whole genome shotgun (WGS) entry which is preliminary data.</text>
</comment>
<feature type="coiled-coil region" evidence="1">
    <location>
        <begin position="20"/>
        <end position="54"/>
    </location>
</feature>
<keyword evidence="3" id="KW-1185">Reference proteome</keyword>